<keyword evidence="3 5" id="KW-0808">Transferase</keyword>
<protein>
    <submittedName>
        <fullName evidence="5">Glycosyl transferase family 1</fullName>
    </submittedName>
</protein>
<evidence type="ECO:0000259" key="4">
    <source>
        <dbReference type="Pfam" id="PF00534"/>
    </source>
</evidence>
<evidence type="ECO:0000256" key="3">
    <source>
        <dbReference type="ARBA" id="ARBA00022679"/>
    </source>
</evidence>
<proteinExistence type="inferred from homology"/>
<evidence type="ECO:0000313" key="6">
    <source>
        <dbReference type="Proteomes" id="UP000195386"/>
    </source>
</evidence>
<comment type="similarity">
    <text evidence="1">Belongs to the glycosyltransferase group 1 family. Glycosyltransferase 4 subfamily.</text>
</comment>
<dbReference type="EMBL" id="NFII01000017">
    <property type="protein sequence ID" value="OUN99904.1"/>
    <property type="molecule type" value="Genomic_DNA"/>
</dbReference>
<dbReference type="SUPFAM" id="SSF53756">
    <property type="entry name" value="UDP-Glycosyltransferase/glycogen phosphorylase"/>
    <property type="match status" value="1"/>
</dbReference>
<feature type="domain" description="Glycosyl transferase family 1" evidence="4">
    <location>
        <begin position="162"/>
        <end position="323"/>
    </location>
</feature>
<comment type="caution">
    <text evidence="5">The sequence shown here is derived from an EMBL/GenBank/DDBJ whole genome shotgun (WGS) entry which is preliminary data.</text>
</comment>
<evidence type="ECO:0000256" key="1">
    <source>
        <dbReference type="ARBA" id="ARBA00009481"/>
    </source>
</evidence>
<dbReference type="PANTHER" id="PTHR12526">
    <property type="entry name" value="GLYCOSYLTRANSFERASE"/>
    <property type="match status" value="1"/>
</dbReference>
<sequence>MSKVLIVATSRKTRGGITSVVKAHETGKQWNKYHCKWIETHRDGPSWRKILYFIKAYLQFFCLIPFYDLVHIHVASYSSLKRKKHFLSLAKFWHKKTIAHFHPHKPEVIFEKNTQKEYIHFFKSVNRIVVLSPQWQRWIKESLNITENIQVIYNPCPIVNRSNVDRSKKYILFAGTLYHRKGFDTLIKAFGKIANEYKNWKIILAGNPKEEKDKELMSKLPKQLNIEKQIEYPGWVVGEQKEELFKNASIFCLASSAEGFPMAVLDAWAYGVPVICTPVGGLPDIVRNEENALIFDYGDVDTLAVQLKKLINNKALWKKIEEQSILLAQTTFNINNINNQVEELYKSVLNE</sequence>
<dbReference type="Proteomes" id="UP000195386">
    <property type="component" value="Unassembled WGS sequence"/>
</dbReference>
<evidence type="ECO:0000256" key="2">
    <source>
        <dbReference type="ARBA" id="ARBA00022676"/>
    </source>
</evidence>
<dbReference type="GO" id="GO:0016757">
    <property type="term" value="F:glycosyltransferase activity"/>
    <property type="evidence" value="ECO:0007669"/>
    <property type="project" value="UniProtKB-KW"/>
</dbReference>
<dbReference type="PANTHER" id="PTHR12526:SF640">
    <property type="entry name" value="COLANIC ACID BIOSYNTHESIS GLYCOSYLTRANSFERASE WCAL-RELATED"/>
    <property type="match status" value="1"/>
</dbReference>
<accession>A0A1Y3YQ12</accession>
<organism evidence="5 6">
    <name type="scientific">Bacteroides clarus</name>
    <dbReference type="NCBI Taxonomy" id="626929"/>
    <lineage>
        <taxon>Bacteria</taxon>
        <taxon>Pseudomonadati</taxon>
        <taxon>Bacteroidota</taxon>
        <taxon>Bacteroidia</taxon>
        <taxon>Bacteroidales</taxon>
        <taxon>Bacteroidaceae</taxon>
        <taxon>Bacteroides</taxon>
    </lineage>
</organism>
<dbReference type="AlphaFoldDB" id="A0A1Y3YQ12"/>
<keyword evidence="2" id="KW-0328">Glycosyltransferase</keyword>
<evidence type="ECO:0000313" key="5">
    <source>
        <dbReference type="EMBL" id="OUN99904.1"/>
    </source>
</evidence>
<name>A0A1Y3YQ12_9BACE</name>
<dbReference type="Pfam" id="PF00534">
    <property type="entry name" value="Glycos_transf_1"/>
    <property type="match status" value="1"/>
</dbReference>
<gene>
    <name evidence="5" type="ORF">B5F97_15050</name>
</gene>
<dbReference type="InterPro" id="IPR001296">
    <property type="entry name" value="Glyco_trans_1"/>
</dbReference>
<reference evidence="6" key="1">
    <citation type="submission" date="2017-04" db="EMBL/GenBank/DDBJ databases">
        <title>Function of individual gut microbiota members based on whole genome sequencing of pure cultures obtained from chicken caecum.</title>
        <authorList>
            <person name="Medvecky M."/>
            <person name="Cejkova D."/>
            <person name="Polansky O."/>
            <person name="Karasova D."/>
            <person name="Kubasova T."/>
            <person name="Cizek A."/>
            <person name="Rychlik I."/>
        </authorList>
    </citation>
    <scope>NUCLEOTIDE SEQUENCE [LARGE SCALE GENOMIC DNA]</scope>
    <source>
        <strain evidence="6">An43</strain>
    </source>
</reference>
<dbReference type="RefSeq" id="WP_087426743.1">
    <property type="nucleotide sequence ID" value="NZ_NFII01000017.1"/>
</dbReference>
<dbReference type="CDD" id="cd03801">
    <property type="entry name" value="GT4_PimA-like"/>
    <property type="match status" value="1"/>
</dbReference>
<dbReference type="Gene3D" id="3.40.50.2000">
    <property type="entry name" value="Glycogen Phosphorylase B"/>
    <property type="match status" value="2"/>
</dbReference>